<dbReference type="PROSITE" id="PS50200">
    <property type="entry name" value="RA"/>
    <property type="match status" value="1"/>
</dbReference>
<proteinExistence type="inferred from homology"/>
<dbReference type="STRING" id="7868.ENSCMIP00000007996"/>
<keyword evidence="10" id="KW-1185">Reference proteome</keyword>
<evidence type="ECO:0000256" key="1">
    <source>
        <dbReference type="ARBA" id="ARBA00004496"/>
    </source>
</evidence>
<name>A0A4W3GWL3_CALMI</name>
<dbReference type="PANTHER" id="PTHR23101">
    <property type="entry name" value="RAB GDP/GTP EXCHANGE FACTOR"/>
    <property type="match status" value="1"/>
</dbReference>
<dbReference type="Gene3D" id="1.20.1050.80">
    <property type="entry name" value="VPS9 domain"/>
    <property type="match status" value="1"/>
</dbReference>
<dbReference type="InterPro" id="IPR037191">
    <property type="entry name" value="VPS9_dom_sf"/>
</dbReference>
<feature type="domain" description="Ras-associating" evidence="7">
    <location>
        <begin position="392"/>
        <end position="475"/>
    </location>
</feature>
<evidence type="ECO:0000256" key="6">
    <source>
        <dbReference type="SAM" id="MobiDB-lite"/>
    </source>
</evidence>
<feature type="region of interest" description="Disordered" evidence="6">
    <location>
        <begin position="64"/>
        <end position="83"/>
    </location>
</feature>
<dbReference type="GeneTree" id="ENSGT00940000158622"/>
<evidence type="ECO:0000313" key="10">
    <source>
        <dbReference type="Proteomes" id="UP000314986"/>
    </source>
</evidence>
<dbReference type="AlphaFoldDB" id="A0A4W3GWL3"/>
<evidence type="ECO:0000259" key="8">
    <source>
        <dbReference type="PROSITE" id="PS51205"/>
    </source>
</evidence>
<dbReference type="InterPro" id="IPR000159">
    <property type="entry name" value="RA_dom"/>
</dbReference>
<dbReference type="SMART" id="SM00314">
    <property type="entry name" value="RA"/>
    <property type="match status" value="1"/>
</dbReference>
<dbReference type="Pfam" id="PF00788">
    <property type="entry name" value="RA"/>
    <property type="match status" value="1"/>
</dbReference>
<dbReference type="GO" id="GO:0016192">
    <property type="term" value="P:vesicle-mediated transport"/>
    <property type="evidence" value="ECO:0007669"/>
    <property type="project" value="InterPro"/>
</dbReference>
<dbReference type="OMA" id="MSFIHIV"/>
<dbReference type="Pfam" id="PF02204">
    <property type="entry name" value="VPS9"/>
    <property type="match status" value="1"/>
</dbReference>
<dbReference type="Proteomes" id="UP000314986">
    <property type="component" value="Unassembled WGS sequence"/>
</dbReference>
<protein>
    <recommendedName>
        <fullName evidence="11">Ras and Rab interactor 3</fullName>
    </recommendedName>
</protein>
<reference evidence="10" key="2">
    <citation type="journal article" date="2007" name="PLoS Biol.">
        <title>Survey sequencing and comparative analysis of the elephant shark (Callorhinchus milii) genome.</title>
        <authorList>
            <person name="Venkatesh B."/>
            <person name="Kirkness E.F."/>
            <person name="Loh Y.H."/>
            <person name="Halpern A.L."/>
            <person name="Lee A.P."/>
            <person name="Johnson J."/>
            <person name="Dandona N."/>
            <person name="Viswanathan L.D."/>
            <person name="Tay A."/>
            <person name="Venter J.C."/>
            <person name="Strausberg R.L."/>
            <person name="Brenner S."/>
        </authorList>
    </citation>
    <scope>NUCLEOTIDE SEQUENCE [LARGE SCALE GENOMIC DNA]</scope>
</reference>
<keyword evidence="5" id="KW-0727">SH2 domain</keyword>
<reference evidence="10" key="3">
    <citation type="journal article" date="2014" name="Nature">
        <title>Elephant shark genome provides unique insights into gnathostome evolution.</title>
        <authorList>
            <consortium name="International Elephant Shark Genome Sequencing Consortium"/>
            <person name="Venkatesh B."/>
            <person name="Lee A.P."/>
            <person name="Ravi V."/>
            <person name="Maurya A.K."/>
            <person name="Lian M.M."/>
            <person name="Swann J.B."/>
            <person name="Ohta Y."/>
            <person name="Flajnik M.F."/>
            <person name="Sutoh Y."/>
            <person name="Kasahara M."/>
            <person name="Hoon S."/>
            <person name="Gangu V."/>
            <person name="Roy S.W."/>
            <person name="Irimia M."/>
            <person name="Korzh V."/>
            <person name="Kondrychyn I."/>
            <person name="Lim Z.W."/>
            <person name="Tay B.H."/>
            <person name="Tohari S."/>
            <person name="Kong K.W."/>
            <person name="Ho S."/>
            <person name="Lorente-Galdos B."/>
            <person name="Quilez J."/>
            <person name="Marques-Bonet T."/>
            <person name="Raney B.J."/>
            <person name="Ingham P.W."/>
            <person name="Tay A."/>
            <person name="Hillier L.W."/>
            <person name="Minx P."/>
            <person name="Boehm T."/>
            <person name="Wilson R.K."/>
            <person name="Brenner S."/>
            <person name="Warren W.C."/>
        </authorList>
    </citation>
    <scope>NUCLEOTIDE SEQUENCE [LARGE SCALE GENOMIC DNA]</scope>
</reference>
<comment type="subcellular location">
    <subcellularLocation>
        <location evidence="1">Cytoplasm</location>
    </subcellularLocation>
</comment>
<evidence type="ECO:0008006" key="11">
    <source>
        <dbReference type="Google" id="ProtNLM"/>
    </source>
</evidence>
<dbReference type="PROSITE" id="PS51205">
    <property type="entry name" value="VPS9"/>
    <property type="match status" value="1"/>
</dbReference>
<evidence type="ECO:0000313" key="9">
    <source>
        <dbReference type="Ensembl" id="ENSCMIP00000007996.1"/>
    </source>
</evidence>
<dbReference type="GO" id="GO:0005096">
    <property type="term" value="F:GTPase activator activity"/>
    <property type="evidence" value="ECO:0007669"/>
    <property type="project" value="UniProtKB-KW"/>
</dbReference>
<dbReference type="FunFam" id="1.20.1050.80:FF:000002">
    <property type="entry name" value="Ras and Rab interactor 2"/>
    <property type="match status" value="1"/>
</dbReference>
<dbReference type="InParanoid" id="A0A4W3GWL3"/>
<dbReference type="SUPFAM" id="SSF109993">
    <property type="entry name" value="VPS9 domain"/>
    <property type="match status" value="1"/>
</dbReference>
<evidence type="ECO:0000256" key="2">
    <source>
        <dbReference type="ARBA" id="ARBA00006919"/>
    </source>
</evidence>
<dbReference type="GO" id="GO:0007165">
    <property type="term" value="P:signal transduction"/>
    <property type="evidence" value="ECO:0007669"/>
    <property type="project" value="InterPro"/>
</dbReference>
<dbReference type="Ensembl" id="ENSCMIT00000008227.1">
    <property type="protein sequence ID" value="ENSCMIP00000007996.1"/>
    <property type="gene ID" value="ENSCMIG00000004303.1"/>
</dbReference>
<reference evidence="9" key="5">
    <citation type="submission" date="2025-09" db="UniProtKB">
        <authorList>
            <consortium name="Ensembl"/>
        </authorList>
    </citation>
    <scope>IDENTIFICATION</scope>
</reference>
<dbReference type="GO" id="GO:0005829">
    <property type="term" value="C:cytosol"/>
    <property type="evidence" value="ECO:0007669"/>
    <property type="project" value="TreeGrafter"/>
</dbReference>
<dbReference type="PANTHER" id="PTHR23101:SF72">
    <property type="entry name" value="RAS AND RAB INTERACTOR-LIKE PROTEIN"/>
    <property type="match status" value="1"/>
</dbReference>
<organism evidence="9 10">
    <name type="scientific">Callorhinchus milii</name>
    <name type="common">Ghost shark</name>
    <dbReference type="NCBI Taxonomy" id="7868"/>
    <lineage>
        <taxon>Eukaryota</taxon>
        <taxon>Metazoa</taxon>
        <taxon>Chordata</taxon>
        <taxon>Craniata</taxon>
        <taxon>Vertebrata</taxon>
        <taxon>Chondrichthyes</taxon>
        <taxon>Holocephali</taxon>
        <taxon>Chimaeriformes</taxon>
        <taxon>Callorhinchidae</taxon>
        <taxon>Callorhinchus</taxon>
    </lineage>
</organism>
<reference evidence="10" key="1">
    <citation type="journal article" date="2006" name="Science">
        <title>Ancient noncoding elements conserved in the human genome.</title>
        <authorList>
            <person name="Venkatesh B."/>
            <person name="Kirkness E.F."/>
            <person name="Loh Y.H."/>
            <person name="Halpern A.L."/>
            <person name="Lee A.P."/>
            <person name="Johnson J."/>
            <person name="Dandona N."/>
            <person name="Viswanathan L.D."/>
            <person name="Tay A."/>
            <person name="Venter J.C."/>
            <person name="Strausberg R.L."/>
            <person name="Brenner S."/>
        </authorList>
    </citation>
    <scope>NUCLEOTIDE SEQUENCE [LARGE SCALE GENOMIC DNA]</scope>
</reference>
<dbReference type="GO" id="GO:0030139">
    <property type="term" value="C:endocytic vesicle"/>
    <property type="evidence" value="ECO:0007669"/>
    <property type="project" value="TreeGrafter"/>
</dbReference>
<sequence length="491" mass="55267">QSLGTSSICHSFPAHYRASWLEGSSHRERAGTLTKSRSENSLYACEASLLPPICELDSLSLSSVEEDTEPTGGTSVHHRQKRHSTGLTDKVRFRLSAVGHVFTGLISSDRKVRNRIVELAQDRGSYFGNLVQGFISYTIEKKEQDTTSTEFLLEIHQMLTSLGNYLTQSSELNFLLDLTDEEGLTDTAIERALHKCVLKPLREFIFARLLIFHSRDGTLMKLKENQEVVRGQSLEQLGVTACVPDSVALEKIHSKFQAMFLLYSPRKKITHLLKACKLIYEAMSANSGKPYGADDFLPVLTYVLAFNDVSNLSLDVEYIMELLNPTELQGEGGYYLTTLFGALYHIRHFEPRTLTRKISNEAKTSIHQWHRRRTLHHSNASRIIPSSVDLLYISFGNSQCDQKAIMVRENVTTADVRQLLAEKYQVNDPSGFGLFISKGHGFELLEDSCCPQRVKAELQASGERTLHFVYCPIDHDPIIIIFFCGGEGIKV</sequence>
<evidence type="ECO:0000259" key="7">
    <source>
        <dbReference type="PROSITE" id="PS50200"/>
    </source>
</evidence>
<comment type="similarity">
    <text evidence="2">Belongs to the RIN (Ras interaction/interference) family.</text>
</comment>
<accession>A0A4W3GWL3</accession>
<keyword evidence="4" id="KW-0963">Cytoplasm</keyword>
<keyword evidence="3" id="KW-0343">GTPase activation</keyword>
<dbReference type="GO" id="GO:0005085">
    <property type="term" value="F:guanyl-nucleotide exchange factor activity"/>
    <property type="evidence" value="ECO:0007669"/>
    <property type="project" value="InterPro"/>
</dbReference>
<dbReference type="InterPro" id="IPR003123">
    <property type="entry name" value="VPS9"/>
</dbReference>
<dbReference type="Pfam" id="PF23268">
    <property type="entry name" value="RIN1"/>
    <property type="match status" value="1"/>
</dbReference>
<dbReference type="GO" id="GO:0031267">
    <property type="term" value="F:small GTPase binding"/>
    <property type="evidence" value="ECO:0007669"/>
    <property type="project" value="TreeGrafter"/>
</dbReference>
<dbReference type="SMART" id="SM00167">
    <property type="entry name" value="VPS9"/>
    <property type="match status" value="1"/>
</dbReference>
<feature type="domain" description="VPS9" evidence="8">
    <location>
        <begin position="213"/>
        <end position="355"/>
    </location>
</feature>
<evidence type="ECO:0000256" key="5">
    <source>
        <dbReference type="ARBA" id="ARBA00022999"/>
    </source>
</evidence>
<dbReference type="InterPro" id="IPR045046">
    <property type="entry name" value="Vps9-like"/>
</dbReference>
<reference evidence="9" key="4">
    <citation type="submission" date="2025-08" db="UniProtKB">
        <authorList>
            <consortium name="Ensembl"/>
        </authorList>
    </citation>
    <scope>IDENTIFICATION</scope>
</reference>
<evidence type="ECO:0000256" key="4">
    <source>
        <dbReference type="ARBA" id="ARBA00022490"/>
    </source>
</evidence>
<evidence type="ECO:0000256" key="3">
    <source>
        <dbReference type="ARBA" id="ARBA00022468"/>
    </source>
</evidence>